<dbReference type="EMBL" id="JANGCN010000037">
    <property type="protein sequence ID" value="MCQ5154117.1"/>
    <property type="molecule type" value="Genomic_DNA"/>
</dbReference>
<evidence type="ECO:0000313" key="2">
    <source>
        <dbReference type="Proteomes" id="UP001206236"/>
    </source>
</evidence>
<gene>
    <name evidence="1" type="ORF">NE632_12475</name>
</gene>
<dbReference type="Pfam" id="PF09234">
    <property type="entry name" value="DUF1963"/>
    <property type="match status" value="1"/>
</dbReference>
<dbReference type="SUPFAM" id="SSF103032">
    <property type="entry name" value="Hypothetical protein YwqG"/>
    <property type="match status" value="1"/>
</dbReference>
<dbReference type="AlphaFoldDB" id="A0AAW5KR91"/>
<name>A0AAW5KR91_9FIRM</name>
<proteinExistence type="predicted"/>
<dbReference type="RefSeq" id="WP_117856393.1">
    <property type="nucleotide sequence ID" value="NZ_DAVZMI010000103.1"/>
</dbReference>
<evidence type="ECO:0000313" key="1">
    <source>
        <dbReference type="EMBL" id="MCQ5154117.1"/>
    </source>
</evidence>
<dbReference type="PANTHER" id="PTHR36436">
    <property type="entry name" value="SLL5081 PROTEIN"/>
    <property type="match status" value="1"/>
</dbReference>
<dbReference type="Gene3D" id="2.30.320.10">
    <property type="entry name" value="YwqG-like"/>
    <property type="match status" value="1"/>
</dbReference>
<dbReference type="Proteomes" id="UP001206236">
    <property type="component" value="Unassembled WGS sequence"/>
</dbReference>
<dbReference type="InterPro" id="IPR035948">
    <property type="entry name" value="YwqG-like_sf"/>
</dbReference>
<organism evidence="1 2">
    <name type="scientific">Ruminococcus bicirculans</name>
    <name type="common">ex Wegman et al. 2014</name>
    <dbReference type="NCBI Taxonomy" id="1160721"/>
    <lineage>
        <taxon>Bacteria</taxon>
        <taxon>Bacillati</taxon>
        <taxon>Bacillota</taxon>
        <taxon>Clostridia</taxon>
        <taxon>Eubacteriales</taxon>
        <taxon>Oscillospiraceae</taxon>
        <taxon>Ruminococcus</taxon>
    </lineage>
</organism>
<reference evidence="1" key="1">
    <citation type="submission" date="2022-06" db="EMBL/GenBank/DDBJ databases">
        <title>Isolation of gut microbiota from human fecal samples.</title>
        <authorList>
            <person name="Pamer E.G."/>
            <person name="Barat B."/>
            <person name="Waligurski E."/>
            <person name="Medina S."/>
            <person name="Paddock L."/>
            <person name="Mostad J."/>
        </authorList>
    </citation>
    <scope>NUCLEOTIDE SEQUENCE</scope>
    <source>
        <strain evidence="1">DFI.5.57</strain>
    </source>
</reference>
<dbReference type="InterPro" id="IPR015315">
    <property type="entry name" value="DUF1963"/>
</dbReference>
<sequence>MGLFDIFKKKNTDVNVQNESAEKTLDHETELKVAEQALKAVEKKTLTPCVKLELTGNKPSIFESKVGGIGYVPHDGTIPEDKKGRQLRLLAQIVCSQVTDIEDFPKSGLLQFWILNDDVYGMSFDDITCQDTFRIVYHKDIDNTVTEEEVKAKFKENGLDGEYSMPVNGEFGLKFTSSTDVMSESDVRFEKMFCEYYNAAQSKKKINSLMDMDIAPADEIEAYEQNYQNAYGHKIGGYPAFTQWDPRKEDTKYDFLLLQLDSEFGNGDEKIMWGDAGICGFFINRQKLKNLDFDDVIYNWDCC</sequence>
<accession>A0AAW5KR91</accession>
<protein>
    <submittedName>
        <fullName evidence="1">YwqG family protein</fullName>
    </submittedName>
</protein>
<dbReference type="PANTHER" id="PTHR36436:SF6">
    <property type="entry name" value="SLL5081 PROTEIN"/>
    <property type="match status" value="1"/>
</dbReference>
<comment type="caution">
    <text evidence="1">The sequence shown here is derived from an EMBL/GenBank/DDBJ whole genome shotgun (WGS) entry which is preliminary data.</text>
</comment>